<evidence type="ECO:0000313" key="2">
    <source>
        <dbReference type="Proteomes" id="UP000774570"/>
    </source>
</evidence>
<sequence>MGERRSRLRGLHWVKRWIYRGDRPHAVARLLNRYWSNRYRSGGRLARSRDVELEVRGRSSGRPIRFPIVLADVDGAWYAVSMLGADANWVRNVRAAGGEARVRHGGSWDVRLTEVPPAGRAPILKRYLDVAPGARPHFPVDRSAPLSRFEDIAADRPVFRVDGFAPDERA</sequence>
<gene>
    <name evidence="1" type="ORF">K1Y72_08130</name>
</gene>
<keyword evidence="2" id="KW-1185">Reference proteome</keyword>
<dbReference type="InterPro" id="IPR004378">
    <property type="entry name" value="F420H2_quin_Rdtase"/>
</dbReference>
<comment type="caution">
    <text evidence="1">The sequence shown here is derived from an EMBL/GenBank/DDBJ whole genome shotgun (WGS) entry which is preliminary data.</text>
</comment>
<evidence type="ECO:0000313" key="1">
    <source>
        <dbReference type="EMBL" id="MBW8482325.1"/>
    </source>
</evidence>
<dbReference type="Proteomes" id="UP000774570">
    <property type="component" value="Unassembled WGS sequence"/>
</dbReference>
<protein>
    <submittedName>
        <fullName evidence="1">Nitroreductase family deazaflavin-dependent oxidoreductase</fullName>
    </submittedName>
</protein>
<organism evidence="1 2">
    <name type="scientific">Actinomadura parmotrematis</name>
    <dbReference type="NCBI Taxonomy" id="2864039"/>
    <lineage>
        <taxon>Bacteria</taxon>
        <taxon>Bacillati</taxon>
        <taxon>Actinomycetota</taxon>
        <taxon>Actinomycetes</taxon>
        <taxon>Streptosporangiales</taxon>
        <taxon>Thermomonosporaceae</taxon>
        <taxon>Actinomadura</taxon>
    </lineage>
</organism>
<reference evidence="1 2" key="1">
    <citation type="submission" date="2021-07" db="EMBL/GenBank/DDBJ databases">
        <title>Actinomadura sp. PM05-2 isolated from lichen.</title>
        <authorList>
            <person name="Somphong A."/>
            <person name="Phongsopitanun W."/>
            <person name="Tanasupawat S."/>
            <person name="Peongsungnone V."/>
        </authorList>
    </citation>
    <scope>NUCLEOTIDE SEQUENCE [LARGE SCALE GENOMIC DNA]</scope>
    <source>
        <strain evidence="1 2">PM05-2</strain>
    </source>
</reference>
<dbReference type="EMBL" id="JAIBOA010000004">
    <property type="protein sequence ID" value="MBW8482325.1"/>
    <property type="molecule type" value="Genomic_DNA"/>
</dbReference>
<name>A0ABS7FQS5_9ACTN</name>
<dbReference type="Pfam" id="PF04075">
    <property type="entry name" value="F420H2_quin_red"/>
    <property type="match status" value="1"/>
</dbReference>
<dbReference type="Gene3D" id="2.30.110.10">
    <property type="entry name" value="Electron Transport, Fmn-binding Protein, Chain A"/>
    <property type="match status" value="1"/>
</dbReference>
<accession>A0ABS7FQS5</accession>
<proteinExistence type="predicted"/>
<dbReference type="InterPro" id="IPR012349">
    <property type="entry name" value="Split_barrel_FMN-bd"/>
</dbReference>
<dbReference type="RefSeq" id="WP_220164786.1">
    <property type="nucleotide sequence ID" value="NZ_JAIBOA010000004.1"/>
</dbReference>